<dbReference type="EC" id="2.7.13.3" evidence="3"/>
<dbReference type="InterPro" id="IPR036097">
    <property type="entry name" value="HisK_dim/P_sf"/>
</dbReference>
<dbReference type="STRING" id="258533.BN977_03577"/>
<dbReference type="Gene3D" id="1.10.287.130">
    <property type="match status" value="1"/>
</dbReference>
<sequence>MSAIWCNLGEMRRELLRPANWGISARSAFVAASVVFVALGIAGMVLSAVLYRSMLSGVDNAAAARVTEVAAGIARSGPAALDDELLATDERIVAVQVIVHDGSGGGRVVLRSASAPDTPLIPVGELGTGTRIGLPDAAAQYGHIRFSAQSVEDPAGHTYTVLVGEGSRVVTATVSTVVVALAIAAPVVIAVSAAATYLLVRRSLRSVDEIRAHVDAITTSDLTGRVPVPDSRDEIAALAVTMNEMLARVEAGHAAQQRFVGDASHELRSPLATIISALEVAQAHPDLLNADLAEHTLLPEAHRMASLIDDLLLLARADERGLTTRSADVDLDDLATGAAEALRHTTTLEVRCEAEPTRVTGDAAALTRVLRNLLDNAARHAVSLIEITVGTDDGHAVLTVGDDGPGVPVADRRRVFDRFVRLDGDRSRSAGGTGLGLAIVAEIVAAHHGRVWLTDRPGGGAQVVVTLPVDAAERDQAVVSR</sequence>
<gene>
    <name evidence="14" type="ORF">BN977_03577</name>
</gene>
<reference evidence="14" key="1">
    <citation type="submission" date="2014-03" db="EMBL/GenBank/DDBJ databases">
        <title>Draft Genome Sequence of Mycobacterium cosmeticum DSM 44829.</title>
        <authorList>
            <person name="Croce O."/>
            <person name="Robert C."/>
            <person name="Raoult D."/>
            <person name="Drancourt M."/>
        </authorList>
    </citation>
    <scope>NUCLEOTIDE SEQUENCE [LARGE SCALE GENOMIC DNA]</scope>
    <source>
        <strain evidence="14">DSM 44829</strain>
    </source>
</reference>
<keyword evidence="15" id="KW-1185">Reference proteome</keyword>
<dbReference type="EMBL" id="CCBB010000002">
    <property type="protein sequence ID" value="CDO08757.1"/>
    <property type="molecule type" value="Genomic_DNA"/>
</dbReference>
<feature type="domain" description="HAMP" evidence="13">
    <location>
        <begin position="201"/>
        <end position="254"/>
    </location>
</feature>
<dbReference type="PANTHER" id="PTHR45436">
    <property type="entry name" value="SENSOR HISTIDINE KINASE YKOH"/>
    <property type="match status" value="1"/>
</dbReference>
<dbReference type="PANTHER" id="PTHR45436:SF5">
    <property type="entry name" value="SENSOR HISTIDINE KINASE TRCS"/>
    <property type="match status" value="1"/>
</dbReference>
<proteinExistence type="predicted"/>
<evidence type="ECO:0000256" key="8">
    <source>
        <dbReference type="ARBA" id="ARBA00022989"/>
    </source>
</evidence>
<comment type="subcellular location">
    <subcellularLocation>
        <location evidence="2">Cell membrane</location>
    </subcellularLocation>
</comment>
<keyword evidence="6 11" id="KW-0812">Transmembrane</keyword>
<dbReference type="PRINTS" id="PR00344">
    <property type="entry name" value="BCTRLSENSOR"/>
</dbReference>
<evidence type="ECO:0000313" key="14">
    <source>
        <dbReference type="EMBL" id="CDO08757.1"/>
    </source>
</evidence>
<dbReference type="InterPro" id="IPR003594">
    <property type="entry name" value="HATPase_dom"/>
</dbReference>
<dbReference type="InterPro" id="IPR005467">
    <property type="entry name" value="His_kinase_dom"/>
</dbReference>
<evidence type="ECO:0000313" key="15">
    <source>
        <dbReference type="Proteomes" id="UP000028870"/>
    </source>
</evidence>
<keyword evidence="9" id="KW-0902">Two-component regulatory system</keyword>
<evidence type="ECO:0000256" key="1">
    <source>
        <dbReference type="ARBA" id="ARBA00000085"/>
    </source>
</evidence>
<evidence type="ECO:0000256" key="11">
    <source>
        <dbReference type="SAM" id="Phobius"/>
    </source>
</evidence>
<dbReference type="Pfam" id="PF00672">
    <property type="entry name" value="HAMP"/>
    <property type="match status" value="1"/>
</dbReference>
<evidence type="ECO:0000256" key="10">
    <source>
        <dbReference type="ARBA" id="ARBA00023136"/>
    </source>
</evidence>
<evidence type="ECO:0000256" key="7">
    <source>
        <dbReference type="ARBA" id="ARBA00022777"/>
    </source>
</evidence>
<dbReference type="Pfam" id="PF02518">
    <property type="entry name" value="HATPase_c"/>
    <property type="match status" value="1"/>
</dbReference>
<dbReference type="SUPFAM" id="SSF55874">
    <property type="entry name" value="ATPase domain of HSP90 chaperone/DNA topoisomerase II/histidine kinase"/>
    <property type="match status" value="1"/>
</dbReference>
<dbReference type="Proteomes" id="UP000028870">
    <property type="component" value="Unassembled WGS sequence"/>
</dbReference>
<evidence type="ECO:0000256" key="2">
    <source>
        <dbReference type="ARBA" id="ARBA00004236"/>
    </source>
</evidence>
<feature type="transmembrane region" description="Helical" evidence="11">
    <location>
        <begin position="177"/>
        <end position="200"/>
    </location>
</feature>
<feature type="domain" description="Histidine kinase" evidence="12">
    <location>
        <begin position="262"/>
        <end position="471"/>
    </location>
</feature>
<keyword evidence="7 14" id="KW-0418">Kinase</keyword>
<name>W9B0T6_MYCCO</name>
<dbReference type="InterPro" id="IPR003660">
    <property type="entry name" value="HAMP_dom"/>
</dbReference>
<dbReference type="SUPFAM" id="SSF47384">
    <property type="entry name" value="Homodimeric domain of signal transducing histidine kinase"/>
    <property type="match status" value="1"/>
</dbReference>
<keyword evidence="4" id="KW-0597">Phosphoprotein</keyword>
<organism evidence="14 15">
    <name type="scientific">Mycolicibacterium cosmeticum</name>
    <dbReference type="NCBI Taxonomy" id="258533"/>
    <lineage>
        <taxon>Bacteria</taxon>
        <taxon>Bacillati</taxon>
        <taxon>Actinomycetota</taxon>
        <taxon>Actinomycetes</taxon>
        <taxon>Mycobacteriales</taxon>
        <taxon>Mycobacteriaceae</taxon>
        <taxon>Mycolicibacterium</taxon>
    </lineage>
</organism>
<dbReference type="SMART" id="SM00387">
    <property type="entry name" value="HATPase_c"/>
    <property type="match status" value="1"/>
</dbReference>
<accession>W9B0T6</accession>
<dbReference type="InterPro" id="IPR050428">
    <property type="entry name" value="TCS_sensor_his_kinase"/>
</dbReference>
<keyword evidence="5" id="KW-0808">Transferase</keyword>
<feature type="transmembrane region" description="Helical" evidence="11">
    <location>
        <begin position="28"/>
        <end position="51"/>
    </location>
</feature>
<dbReference type="InterPro" id="IPR003661">
    <property type="entry name" value="HisK_dim/P_dom"/>
</dbReference>
<evidence type="ECO:0000256" key="5">
    <source>
        <dbReference type="ARBA" id="ARBA00022679"/>
    </source>
</evidence>
<evidence type="ECO:0000256" key="9">
    <source>
        <dbReference type="ARBA" id="ARBA00023012"/>
    </source>
</evidence>
<dbReference type="FunFam" id="3.30.565.10:FF:000006">
    <property type="entry name" value="Sensor histidine kinase WalK"/>
    <property type="match status" value="1"/>
</dbReference>
<dbReference type="PROSITE" id="PS50109">
    <property type="entry name" value="HIS_KIN"/>
    <property type="match status" value="1"/>
</dbReference>
<evidence type="ECO:0000259" key="13">
    <source>
        <dbReference type="PROSITE" id="PS50885"/>
    </source>
</evidence>
<dbReference type="CDD" id="cd00082">
    <property type="entry name" value="HisKA"/>
    <property type="match status" value="1"/>
</dbReference>
<dbReference type="eggNOG" id="COG2205">
    <property type="taxonomic scope" value="Bacteria"/>
</dbReference>
<comment type="catalytic activity">
    <reaction evidence="1">
        <text>ATP + protein L-histidine = ADP + protein N-phospho-L-histidine.</text>
        <dbReference type="EC" id="2.7.13.3"/>
    </reaction>
</comment>
<evidence type="ECO:0000256" key="4">
    <source>
        <dbReference type="ARBA" id="ARBA00022553"/>
    </source>
</evidence>
<dbReference type="GO" id="GO:0005886">
    <property type="term" value="C:plasma membrane"/>
    <property type="evidence" value="ECO:0007669"/>
    <property type="project" value="UniProtKB-SubCell"/>
</dbReference>
<evidence type="ECO:0000259" key="12">
    <source>
        <dbReference type="PROSITE" id="PS50109"/>
    </source>
</evidence>
<keyword evidence="8 11" id="KW-1133">Transmembrane helix</keyword>
<protein>
    <recommendedName>
        <fullName evidence="3">histidine kinase</fullName>
        <ecNumber evidence="3">2.7.13.3</ecNumber>
    </recommendedName>
</protein>
<dbReference type="AlphaFoldDB" id="W9B0T6"/>
<dbReference type="SMART" id="SM00388">
    <property type="entry name" value="HisKA"/>
    <property type="match status" value="1"/>
</dbReference>
<dbReference type="InterPro" id="IPR036890">
    <property type="entry name" value="HATPase_C_sf"/>
</dbReference>
<dbReference type="CDD" id="cd06225">
    <property type="entry name" value="HAMP"/>
    <property type="match status" value="1"/>
</dbReference>
<dbReference type="Gene3D" id="6.10.340.10">
    <property type="match status" value="1"/>
</dbReference>
<keyword evidence="10 11" id="KW-0472">Membrane</keyword>
<evidence type="ECO:0000256" key="3">
    <source>
        <dbReference type="ARBA" id="ARBA00012438"/>
    </source>
</evidence>
<dbReference type="SUPFAM" id="SSF158472">
    <property type="entry name" value="HAMP domain-like"/>
    <property type="match status" value="1"/>
</dbReference>
<comment type="caution">
    <text evidence="14">The sequence shown here is derived from an EMBL/GenBank/DDBJ whole genome shotgun (WGS) entry which is preliminary data.</text>
</comment>
<dbReference type="Pfam" id="PF00512">
    <property type="entry name" value="HisKA"/>
    <property type="match status" value="1"/>
</dbReference>
<reference evidence="14" key="2">
    <citation type="submission" date="2014-03" db="EMBL/GenBank/DDBJ databases">
        <authorList>
            <person name="Urmite Genomes"/>
        </authorList>
    </citation>
    <scope>NUCLEOTIDE SEQUENCE</scope>
    <source>
        <strain evidence="14">DSM 44829</strain>
    </source>
</reference>
<dbReference type="Gene3D" id="3.30.565.10">
    <property type="entry name" value="Histidine kinase-like ATPase, C-terminal domain"/>
    <property type="match status" value="1"/>
</dbReference>
<dbReference type="InterPro" id="IPR004358">
    <property type="entry name" value="Sig_transdc_His_kin-like_C"/>
</dbReference>
<evidence type="ECO:0000256" key="6">
    <source>
        <dbReference type="ARBA" id="ARBA00022692"/>
    </source>
</evidence>
<dbReference type="SMART" id="SM00304">
    <property type="entry name" value="HAMP"/>
    <property type="match status" value="1"/>
</dbReference>
<dbReference type="PROSITE" id="PS50885">
    <property type="entry name" value="HAMP"/>
    <property type="match status" value="1"/>
</dbReference>
<dbReference type="GO" id="GO:0000155">
    <property type="term" value="F:phosphorelay sensor kinase activity"/>
    <property type="evidence" value="ECO:0007669"/>
    <property type="project" value="InterPro"/>
</dbReference>